<dbReference type="AlphaFoldDB" id="A0A4Y4C3D6"/>
<dbReference type="Proteomes" id="UP000319986">
    <property type="component" value="Unassembled WGS sequence"/>
</dbReference>
<organism evidence="2 3">
    <name type="scientific">Corynebacterium variabile</name>
    <dbReference type="NCBI Taxonomy" id="1727"/>
    <lineage>
        <taxon>Bacteria</taxon>
        <taxon>Bacillati</taxon>
        <taxon>Actinomycetota</taxon>
        <taxon>Actinomycetes</taxon>
        <taxon>Mycobacteriales</taxon>
        <taxon>Corynebacteriaceae</taxon>
        <taxon>Corynebacterium</taxon>
    </lineage>
</organism>
<sequence>MRSWTEDRAHEVRTTVNDMIRHYMHAPTGRHYLRWATTLVDQSVGVLTADQERGLRADIDQAWQDTDARARGVILSDTLAAALSRTEANEPREEDTDDVPTTPLERTPDRGEYR</sequence>
<name>A0A4Y4C3D6_9CORY</name>
<evidence type="ECO:0000313" key="3">
    <source>
        <dbReference type="Proteomes" id="UP000319986"/>
    </source>
</evidence>
<protein>
    <submittedName>
        <fullName evidence="2">Uncharacterized protein</fullName>
    </submittedName>
</protein>
<evidence type="ECO:0000256" key="1">
    <source>
        <dbReference type="SAM" id="MobiDB-lite"/>
    </source>
</evidence>
<proteinExistence type="predicted"/>
<dbReference type="EMBL" id="BJNT01000029">
    <property type="protein sequence ID" value="GEC87545.1"/>
    <property type="molecule type" value="Genomic_DNA"/>
</dbReference>
<comment type="caution">
    <text evidence="2">The sequence shown here is derived from an EMBL/GenBank/DDBJ whole genome shotgun (WGS) entry which is preliminary data.</text>
</comment>
<evidence type="ECO:0000313" key="2">
    <source>
        <dbReference type="EMBL" id="GEC87545.1"/>
    </source>
</evidence>
<accession>A0A4Y4C3D6</accession>
<feature type="region of interest" description="Disordered" evidence="1">
    <location>
        <begin position="83"/>
        <end position="114"/>
    </location>
</feature>
<gene>
    <name evidence="2" type="ORF">CVA01_28590</name>
</gene>
<reference evidence="2 3" key="1">
    <citation type="submission" date="2019-06" db="EMBL/GenBank/DDBJ databases">
        <title>Whole genome shotgun sequence of Corynebacterium variabile NBRC 15286.</title>
        <authorList>
            <person name="Hosoyama A."/>
            <person name="Uohara A."/>
            <person name="Ohji S."/>
            <person name="Ichikawa N."/>
        </authorList>
    </citation>
    <scope>NUCLEOTIDE SEQUENCE [LARGE SCALE GENOMIC DNA]</scope>
    <source>
        <strain evidence="2 3">NBRC 15286</strain>
    </source>
</reference>